<feature type="compositionally biased region" description="Basic residues" evidence="1">
    <location>
        <begin position="1"/>
        <end position="10"/>
    </location>
</feature>
<feature type="region of interest" description="Disordered" evidence="1">
    <location>
        <begin position="449"/>
        <end position="552"/>
    </location>
</feature>
<dbReference type="PANTHER" id="PTHR15132:SF1">
    <property type="entry name" value="SNRNA-ACTIVATING PROTEIN COMPLEX SUBUNIT 2"/>
    <property type="match status" value="1"/>
</dbReference>
<name>A0AAV1Q1F9_SCOSC</name>
<feature type="compositionally biased region" description="Low complexity" evidence="1">
    <location>
        <begin position="494"/>
        <end position="504"/>
    </location>
</feature>
<gene>
    <name evidence="2" type="ORF">FSCOSCO3_A006130</name>
</gene>
<feature type="compositionally biased region" description="Basic and acidic residues" evidence="1">
    <location>
        <begin position="505"/>
        <end position="518"/>
    </location>
</feature>
<accession>A0AAV1Q1F9</accession>
<dbReference type="PANTHER" id="PTHR15132">
    <property type="entry name" value="SNRNA-ACTIVATING PROTEIN COMPLEX SUBUNIT 2"/>
    <property type="match status" value="1"/>
</dbReference>
<feature type="region of interest" description="Disordered" evidence="1">
    <location>
        <begin position="1"/>
        <end position="26"/>
    </location>
</feature>
<feature type="region of interest" description="Disordered" evidence="1">
    <location>
        <begin position="218"/>
        <end position="250"/>
    </location>
</feature>
<dbReference type="Proteomes" id="UP001314229">
    <property type="component" value="Unassembled WGS sequence"/>
</dbReference>
<feature type="region of interest" description="Disordered" evidence="1">
    <location>
        <begin position="283"/>
        <end position="344"/>
    </location>
</feature>
<keyword evidence="3" id="KW-1185">Reference proteome</keyword>
<feature type="compositionally biased region" description="Polar residues" evidence="1">
    <location>
        <begin position="469"/>
        <end position="493"/>
    </location>
</feature>
<reference evidence="2 3" key="1">
    <citation type="submission" date="2024-01" db="EMBL/GenBank/DDBJ databases">
        <authorList>
            <person name="Alioto T."/>
            <person name="Alioto T."/>
            <person name="Gomez Garrido J."/>
        </authorList>
    </citation>
    <scope>NUCLEOTIDE SEQUENCE [LARGE SCALE GENOMIC DNA]</scope>
</reference>
<dbReference type="InterPro" id="IPR021281">
    <property type="entry name" value="SNAPC2"/>
</dbReference>
<dbReference type="GO" id="GO:0009301">
    <property type="term" value="P:snRNA transcription"/>
    <property type="evidence" value="ECO:0007669"/>
    <property type="project" value="InterPro"/>
</dbReference>
<sequence>MKPPPRKRTKPDRNLKPEQVPQRPGTVVSKWQQAELRRLLRALRKLSGTAGALSDIDYALLTKSVPTRSIAEIQSVVETLKNKAISCASFKLKKKKWEENKIRKPIEVWTHMASAVAGTLEESISSAFSQMLIVSSTEPRTLRNCDPPQVHRPPTQEDRLADRTVPLRPMPSLPGERPATNTARPHIVLKTPAPTMGPAKRLPAPSQVFRVTNTQTPPLHQQLSASSGSLPAATSQSAAPSCQRPPPSPLLPAAQTVTLLSSDQAAAALTVNCSSAAAIKSLSDGSSVNQTNQQTTEKKHTSSLHTSSYSLAPSAVPSSAASTSSATSKCSNSTHPKPQLSTPAAAVHARFGRTSKYATKDSPRTLGVKCVVDFERIYRYLSVIHKPSHECHLTPMESAIVLDLLMSLPEELPLLDCNKLHNHLIQVFQGLSAPADSSVAREMFEVLKTQKQGSDEPHTAGSQDRPAAQTETTSVRDCNPKPQQDSSRSNSQLDVTDSSDVTDSGGKKLQPDESKSQSHESNNTSSQTGGENMKGPPPLNPFMVPLKLLMRR</sequence>
<feature type="compositionally biased region" description="Low complexity" evidence="1">
    <location>
        <begin position="303"/>
        <end position="334"/>
    </location>
</feature>
<dbReference type="GO" id="GO:0016251">
    <property type="term" value="F:RNA polymerase II general transcription initiation factor activity"/>
    <property type="evidence" value="ECO:0007669"/>
    <property type="project" value="InterPro"/>
</dbReference>
<feature type="compositionally biased region" description="Polar residues" evidence="1">
    <location>
        <begin position="283"/>
        <end position="295"/>
    </location>
</feature>
<evidence type="ECO:0000256" key="1">
    <source>
        <dbReference type="SAM" id="MobiDB-lite"/>
    </source>
</evidence>
<proteinExistence type="predicted"/>
<feature type="region of interest" description="Disordered" evidence="1">
    <location>
        <begin position="140"/>
        <end position="185"/>
    </location>
</feature>
<evidence type="ECO:0000313" key="3">
    <source>
        <dbReference type="Proteomes" id="UP001314229"/>
    </source>
</evidence>
<dbReference type="Pfam" id="PF11035">
    <property type="entry name" value="SNAPC2"/>
    <property type="match status" value="1"/>
</dbReference>
<feature type="compositionally biased region" description="Polar residues" evidence="1">
    <location>
        <begin position="519"/>
        <end position="530"/>
    </location>
</feature>
<comment type="caution">
    <text evidence="2">The sequence shown here is derived from an EMBL/GenBank/DDBJ whole genome shotgun (WGS) entry which is preliminary data.</text>
</comment>
<feature type="compositionally biased region" description="Polar residues" evidence="1">
    <location>
        <begin position="218"/>
        <end position="240"/>
    </location>
</feature>
<dbReference type="AlphaFoldDB" id="A0AAV1Q1F9"/>
<dbReference type="GO" id="GO:0016604">
    <property type="term" value="C:nuclear body"/>
    <property type="evidence" value="ECO:0007669"/>
    <property type="project" value="TreeGrafter"/>
</dbReference>
<protein>
    <submittedName>
        <fullName evidence="2">snRNA-activating protein complex subunit 2</fullName>
    </submittedName>
</protein>
<organism evidence="2 3">
    <name type="scientific">Scomber scombrus</name>
    <name type="common">Atlantic mackerel</name>
    <name type="synonym">Scomber vernalis</name>
    <dbReference type="NCBI Taxonomy" id="13677"/>
    <lineage>
        <taxon>Eukaryota</taxon>
        <taxon>Metazoa</taxon>
        <taxon>Chordata</taxon>
        <taxon>Craniata</taxon>
        <taxon>Vertebrata</taxon>
        <taxon>Euteleostomi</taxon>
        <taxon>Actinopterygii</taxon>
        <taxon>Neopterygii</taxon>
        <taxon>Teleostei</taxon>
        <taxon>Neoteleostei</taxon>
        <taxon>Acanthomorphata</taxon>
        <taxon>Pelagiaria</taxon>
        <taxon>Scombriformes</taxon>
        <taxon>Scombridae</taxon>
        <taxon>Scomber</taxon>
    </lineage>
</organism>
<evidence type="ECO:0000313" key="2">
    <source>
        <dbReference type="EMBL" id="CAK6977210.1"/>
    </source>
</evidence>
<dbReference type="EMBL" id="CAWUFR010000396">
    <property type="protein sequence ID" value="CAK6977210.1"/>
    <property type="molecule type" value="Genomic_DNA"/>
</dbReference>